<dbReference type="GO" id="GO:0022625">
    <property type="term" value="C:cytosolic large ribosomal subunit"/>
    <property type="evidence" value="ECO:0007669"/>
    <property type="project" value="UniProtKB-UniRule"/>
</dbReference>
<evidence type="ECO:0000313" key="7">
    <source>
        <dbReference type="Proteomes" id="UP000786811"/>
    </source>
</evidence>
<dbReference type="Pfam" id="PF01248">
    <property type="entry name" value="Ribosomal_L7Ae"/>
    <property type="match status" value="1"/>
</dbReference>
<feature type="domain" description="Ribosomal protein eL8/eL30/eS12/Gadd45" evidence="5">
    <location>
        <begin position="112"/>
        <end position="194"/>
    </location>
</feature>
<dbReference type="GO" id="GO:0003723">
    <property type="term" value="F:RNA binding"/>
    <property type="evidence" value="ECO:0007669"/>
    <property type="project" value="UniProtKB-UniRule"/>
</dbReference>
<dbReference type="GO" id="GO:0042254">
    <property type="term" value="P:ribosome biogenesis"/>
    <property type="evidence" value="ECO:0007669"/>
    <property type="project" value="InterPro"/>
</dbReference>
<evidence type="ECO:0000256" key="2">
    <source>
        <dbReference type="ARBA" id="ARBA00022980"/>
    </source>
</evidence>
<sequence>MVQKKPKKKTGKKVAAAPLAVKKVEPKKVTNPLFEKRTRNFGIGQDIQPSRDLSRFVKWPKYIRIQRQRAVLYKRLKLFKILEKYRPESVLAKKLRLKARAEEKVAKKEDTPTKRPNMLRSGSNAVTTLVEQKKAQLVVIAHDVDPIEIVLFLPALCRKMGVPYCIVKGKSRLGRLVRRKTCTAVALTQVDSADRANFAKVVEAIKTNFNDRYDEIRRHWGGGLLGSKSAARIAKLEKAKAKELAQKQILISTQINS</sequence>
<proteinExistence type="inferred from homology"/>
<evidence type="ECO:0000313" key="6">
    <source>
        <dbReference type="EMBL" id="CAG5081338.1"/>
    </source>
</evidence>
<dbReference type="SUPFAM" id="SSF55315">
    <property type="entry name" value="L30e-like"/>
    <property type="match status" value="1"/>
</dbReference>
<comment type="caution">
    <text evidence="6">The sequence shown here is derived from an EMBL/GenBank/DDBJ whole genome shotgun (WGS) entry which is preliminary data.</text>
</comment>
<evidence type="ECO:0000256" key="3">
    <source>
        <dbReference type="ARBA" id="ARBA00023274"/>
    </source>
</evidence>
<reference evidence="6" key="1">
    <citation type="submission" date="2021-04" db="EMBL/GenBank/DDBJ databases">
        <authorList>
            <person name="Chebbi M.A.C M."/>
        </authorList>
    </citation>
    <scope>NUCLEOTIDE SEQUENCE</scope>
</reference>
<dbReference type="Gene3D" id="3.30.1330.30">
    <property type="match status" value="1"/>
</dbReference>
<dbReference type="PANTHER" id="PTHR23105">
    <property type="entry name" value="RIBOSOMAL PROTEIN L7AE FAMILY MEMBER"/>
    <property type="match status" value="1"/>
</dbReference>
<keyword evidence="3 4" id="KW-0687">Ribonucleoprotein</keyword>
<dbReference type="InterPro" id="IPR001921">
    <property type="entry name" value="Ribosomal_eL8_euk"/>
</dbReference>
<dbReference type="PROSITE" id="PS01082">
    <property type="entry name" value="RIBOSOMAL_L7AE"/>
    <property type="match status" value="1"/>
</dbReference>
<keyword evidence="7" id="KW-1185">Reference proteome</keyword>
<dbReference type="InterPro" id="IPR050257">
    <property type="entry name" value="eL8/uL1-like"/>
</dbReference>
<gene>
    <name evidence="6" type="ORF">HICCMSTLAB_LOCUS3255</name>
</gene>
<evidence type="ECO:0000259" key="5">
    <source>
        <dbReference type="Pfam" id="PF01248"/>
    </source>
</evidence>
<evidence type="ECO:0000256" key="1">
    <source>
        <dbReference type="ARBA" id="ARBA00007337"/>
    </source>
</evidence>
<dbReference type="InterPro" id="IPR004037">
    <property type="entry name" value="Ribosomal_eL8-like_CS"/>
</dbReference>
<organism evidence="6 7">
    <name type="scientific">Cotesia congregata</name>
    <name type="common">Parasitoid wasp</name>
    <name type="synonym">Apanteles congregatus</name>
    <dbReference type="NCBI Taxonomy" id="51543"/>
    <lineage>
        <taxon>Eukaryota</taxon>
        <taxon>Metazoa</taxon>
        <taxon>Ecdysozoa</taxon>
        <taxon>Arthropoda</taxon>
        <taxon>Hexapoda</taxon>
        <taxon>Insecta</taxon>
        <taxon>Pterygota</taxon>
        <taxon>Neoptera</taxon>
        <taxon>Endopterygota</taxon>
        <taxon>Hymenoptera</taxon>
        <taxon>Apocrita</taxon>
        <taxon>Ichneumonoidea</taxon>
        <taxon>Braconidae</taxon>
        <taxon>Microgastrinae</taxon>
        <taxon>Cotesia</taxon>
    </lineage>
</organism>
<dbReference type="EMBL" id="CAJNRD030001118">
    <property type="protein sequence ID" value="CAG5081338.1"/>
    <property type="molecule type" value="Genomic_DNA"/>
</dbReference>
<keyword evidence="2 4" id="KW-0689">Ribosomal protein</keyword>
<dbReference type="PRINTS" id="PR00882">
    <property type="entry name" value="RIBOSOMALL7A"/>
</dbReference>
<dbReference type="Proteomes" id="UP000786811">
    <property type="component" value="Unassembled WGS sequence"/>
</dbReference>
<dbReference type="PRINTS" id="PR00881">
    <property type="entry name" value="L7ARS6FAMILY"/>
</dbReference>
<protein>
    <recommendedName>
        <fullName evidence="4">60S ribosomal protein L7a</fullName>
    </recommendedName>
</protein>
<evidence type="ECO:0000256" key="4">
    <source>
        <dbReference type="RuleBase" id="RU367042"/>
    </source>
</evidence>
<comment type="similarity">
    <text evidence="1 4">Belongs to the eukaryotic ribosomal protein eL8 family.</text>
</comment>
<dbReference type="OrthoDB" id="29563at2759"/>
<name>A0A8J2H743_COTCN</name>
<dbReference type="InterPro" id="IPR029064">
    <property type="entry name" value="Ribosomal_eL30-like_sf"/>
</dbReference>
<dbReference type="InterPro" id="IPR004038">
    <property type="entry name" value="Ribosomal_eL8/eL30/eS12/Gad45"/>
</dbReference>
<accession>A0A8J2H743</accession>
<dbReference type="InterPro" id="IPR018492">
    <property type="entry name" value="Ribosomal_eL8/Nhp2"/>
</dbReference>
<dbReference type="AlphaFoldDB" id="A0A8J2H743"/>
<comment type="function">
    <text evidence="4">Component of the ribosome.</text>
</comment>